<evidence type="ECO:0000313" key="2">
    <source>
        <dbReference type="Proteomes" id="UP000288395"/>
    </source>
</evidence>
<evidence type="ECO:0000313" key="1">
    <source>
        <dbReference type="EMBL" id="RUO22426.1"/>
    </source>
</evidence>
<reference evidence="2" key="1">
    <citation type="journal article" date="2018" name="Front. Microbiol.">
        <title>Genome-Based Analysis Reveals the Taxonomy and Diversity of the Family Idiomarinaceae.</title>
        <authorList>
            <person name="Liu Y."/>
            <person name="Lai Q."/>
            <person name="Shao Z."/>
        </authorList>
    </citation>
    <scope>NUCLEOTIDE SEQUENCE [LARGE SCALE GENOMIC DNA]</scope>
    <source>
        <strain evidence="2">GBPy7</strain>
    </source>
</reference>
<dbReference type="OrthoDB" id="6197906at2"/>
<organism evidence="1 2">
    <name type="scientific">Aliidiomarina iranensis</name>
    <dbReference type="NCBI Taxonomy" id="1434071"/>
    <lineage>
        <taxon>Bacteria</taxon>
        <taxon>Pseudomonadati</taxon>
        <taxon>Pseudomonadota</taxon>
        <taxon>Gammaproteobacteria</taxon>
        <taxon>Alteromonadales</taxon>
        <taxon>Idiomarinaceae</taxon>
        <taxon>Aliidiomarina</taxon>
    </lineage>
</organism>
<dbReference type="EMBL" id="PIPJ01000002">
    <property type="protein sequence ID" value="RUO22426.1"/>
    <property type="molecule type" value="Genomic_DNA"/>
</dbReference>
<protein>
    <submittedName>
        <fullName evidence="1">Uncharacterized protein</fullName>
    </submittedName>
</protein>
<comment type="caution">
    <text evidence="1">The sequence shown here is derived from an EMBL/GenBank/DDBJ whole genome shotgun (WGS) entry which is preliminary data.</text>
</comment>
<proteinExistence type="predicted"/>
<dbReference type="Proteomes" id="UP000288395">
    <property type="component" value="Unassembled WGS sequence"/>
</dbReference>
<gene>
    <name evidence="1" type="ORF">CWE08_04395</name>
</gene>
<dbReference type="RefSeq" id="WP_126765971.1">
    <property type="nucleotide sequence ID" value="NZ_PIPJ01000002.1"/>
</dbReference>
<dbReference type="AlphaFoldDB" id="A0A432W085"/>
<keyword evidence="2" id="KW-1185">Reference proteome</keyword>
<sequence length="118" mass="13228">MSKHTTPPQKFTQGWLTQLDGRTGVAQVMRERYTALTNDLGGAASLSYQERLLVERVLWLEYWIAQQEQGLANGGDVDMGRYTQAVNSVQGLVMKLGLQRRAKDTPDLASFLRERATA</sequence>
<name>A0A432W085_9GAMM</name>
<accession>A0A432W085</accession>